<sequence>MIVSVFEDLPNELIVKVFVYLSPYDLLRAFENVNWRLLCILSKQKLCLPNNQGMSRQVYHQYLSSILPTRQSQIVSLYLSDQCAAGAVQWFFDTCIYLLPNFPLRALTIEGVSRQIFDLLLSKLHFFPHLQHMTIDIHMMQWYREEYLNLPDFYYLFPVLKNIPQLESLRFNRDPTRSSVVMYENLKLFPPVAYHLHTLSIDACSHDLIVALLHSSLPVLRQLNVCFEYDPWDYSPTCVSISSNSIPELCRVKFTNARSFRWVLMLFADVYQHGQLRNIVLHNLEDMFHHEQLITANELHRWFLKSLKCTSFQFHLRQFVYDDQPDIIKLLLMEYQNLFDYPKKIKLSEIDDTNNDLNVISFDSSSSSSSSSLNEELCDRWHDQIRLDLNGFSSQLDISQFALNNALEIFSILVNQTTSVRIRKLYINMNIPTWLSSLYIAAHGNSTKILDDTGIEIVDLSGINTCLIKIAEQIVSVFGGVKNLSLFIDDTLDLTLDHLQLALKRFVEGLPTLTYFSCTVHAQSTRAVDMSEISPWILSGGLNRSVSFRCKKYHLDLWL</sequence>
<evidence type="ECO:0000313" key="2">
    <source>
        <dbReference type="EMBL" id="CAF1188061.1"/>
    </source>
</evidence>
<name>A0A818HBI1_9BILA</name>
<proteinExistence type="predicted"/>
<evidence type="ECO:0000313" key="3">
    <source>
        <dbReference type="EMBL" id="CAF3505279.1"/>
    </source>
</evidence>
<accession>A0A818HBI1</accession>
<dbReference type="PROSITE" id="PS50181">
    <property type="entry name" value="FBOX"/>
    <property type="match status" value="1"/>
</dbReference>
<dbReference type="EMBL" id="CAJNOE010000386">
    <property type="protein sequence ID" value="CAF1188061.1"/>
    <property type="molecule type" value="Genomic_DNA"/>
</dbReference>
<reference evidence="3" key="1">
    <citation type="submission" date="2021-02" db="EMBL/GenBank/DDBJ databases">
        <authorList>
            <person name="Nowell W R."/>
        </authorList>
    </citation>
    <scope>NUCLEOTIDE SEQUENCE</scope>
</reference>
<dbReference type="SUPFAM" id="SSF81383">
    <property type="entry name" value="F-box domain"/>
    <property type="match status" value="1"/>
</dbReference>
<dbReference type="Proteomes" id="UP000663868">
    <property type="component" value="Unassembled WGS sequence"/>
</dbReference>
<gene>
    <name evidence="2" type="ORF">IZO911_LOCUS27870</name>
    <name evidence="3" type="ORF">KXQ929_LOCUS297</name>
</gene>
<dbReference type="InterPro" id="IPR036047">
    <property type="entry name" value="F-box-like_dom_sf"/>
</dbReference>
<comment type="caution">
    <text evidence="3">The sequence shown here is derived from an EMBL/GenBank/DDBJ whole genome shotgun (WGS) entry which is preliminary data.</text>
</comment>
<dbReference type="EMBL" id="CAJOBB010000006">
    <property type="protein sequence ID" value="CAF3505279.1"/>
    <property type="molecule type" value="Genomic_DNA"/>
</dbReference>
<evidence type="ECO:0000313" key="4">
    <source>
        <dbReference type="Proteomes" id="UP000663868"/>
    </source>
</evidence>
<dbReference type="InterPro" id="IPR001810">
    <property type="entry name" value="F-box_dom"/>
</dbReference>
<dbReference type="AlphaFoldDB" id="A0A818HBI1"/>
<dbReference type="Proteomes" id="UP000663860">
    <property type="component" value="Unassembled WGS sequence"/>
</dbReference>
<protein>
    <recommendedName>
        <fullName evidence="1">F-box domain-containing protein</fullName>
    </recommendedName>
</protein>
<feature type="domain" description="F-box" evidence="1">
    <location>
        <begin position="3"/>
        <end position="62"/>
    </location>
</feature>
<organism evidence="3 4">
    <name type="scientific">Adineta steineri</name>
    <dbReference type="NCBI Taxonomy" id="433720"/>
    <lineage>
        <taxon>Eukaryota</taxon>
        <taxon>Metazoa</taxon>
        <taxon>Spiralia</taxon>
        <taxon>Gnathifera</taxon>
        <taxon>Rotifera</taxon>
        <taxon>Eurotatoria</taxon>
        <taxon>Bdelloidea</taxon>
        <taxon>Adinetida</taxon>
        <taxon>Adinetidae</taxon>
        <taxon>Adineta</taxon>
    </lineage>
</organism>
<evidence type="ECO:0000259" key="1">
    <source>
        <dbReference type="PROSITE" id="PS50181"/>
    </source>
</evidence>